<dbReference type="SUPFAM" id="SSF53448">
    <property type="entry name" value="Nucleotide-diphospho-sugar transferases"/>
    <property type="match status" value="1"/>
</dbReference>
<dbReference type="Gene3D" id="3.20.20.80">
    <property type="entry name" value="Glycosidases"/>
    <property type="match status" value="1"/>
</dbReference>
<comment type="similarity">
    <text evidence="9">Belongs to the glycosyl hydrolase 26 family.</text>
</comment>
<feature type="region of interest" description="Disordered" evidence="10">
    <location>
        <begin position="842"/>
        <end position="879"/>
    </location>
</feature>
<keyword evidence="5" id="KW-0378">Hydrolase</keyword>
<gene>
    <name evidence="13" type="ORF">JOE57_001485</name>
</gene>
<feature type="transmembrane region" description="Helical" evidence="11">
    <location>
        <begin position="516"/>
        <end position="535"/>
    </location>
</feature>
<feature type="transmembrane region" description="Helical" evidence="11">
    <location>
        <begin position="443"/>
        <end position="464"/>
    </location>
</feature>
<dbReference type="Proteomes" id="UP000704762">
    <property type="component" value="Unassembled WGS sequence"/>
</dbReference>
<evidence type="ECO:0000313" key="13">
    <source>
        <dbReference type="EMBL" id="MBM7798564.1"/>
    </source>
</evidence>
<dbReference type="InterPro" id="IPR017853">
    <property type="entry name" value="GH"/>
</dbReference>
<evidence type="ECO:0000313" key="14">
    <source>
        <dbReference type="Proteomes" id="UP000704762"/>
    </source>
</evidence>
<dbReference type="Gene3D" id="3.90.550.10">
    <property type="entry name" value="Spore Coat Polysaccharide Biosynthesis Protein SpsA, Chain A"/>
    <property type="match status" value="1"/>
</dbReference>
<feature type="domain" description="GH26" evidence="12">
    <location>
        <begin position="576"/>
        <end position="867"/>
    </location>
</feature>
<evidence type="ECO:0000256" key="4">
    <source>
        <dbReference type="ARBA" id="ARBA00022692"/>
    </source>
</evidence>
<evidence type="ECO:0000256" key="3">
    <source>
        <dbReference type="ARBA" id="ARBA00022679"/>
    </source>
</evidence>
<keyword evidence="6 11" id="KW-1133">Transmembrane helix</keyword>
<evidence type="ECO:0000256" key="2">
    <source>
        <dbReference type="ARBA" id="ARBA00022676"/>
    </source>
</evidence>
<proteinExistence type="inferred from homology"/>
<comment type="subcellular location">
    <subcellularLocation>
        <location evidence="1">Membrane</location>
        <topology evidence="1">Multi-pass membrane protein</topology>
    </subcellularLocation>
</comment>
<evidence type="ECO:0000256" key="5">
    <source>
        <dbReference type="ARBA" id="ARBA00022801"/>
    </source>
</evidence>
<keyword evidence="7 11" id="KW-0472">Membrane</keyword>
<dbReference type="InterPro" id="IPR029044">
    <property type="entry name" value="Nucleotide-diphossugar_trans"/>
</dbReference>
<dbReference type="InterPro" id="IPR050321">
    <property type="entry name" value="Glycosyltr_2/OpgH_subfam"/>
</dbReference>
<dbReference type="PROSITE" id="PS51764">
    <property type="entry name" value="GH26"/>
    <property type="match status" value="1"/>
</dbReference>
<comment type="caution">
    <text evidence="9">Lacks conserved residue(s) required for the propagation of feature annotation.</text>
</comment>
<dbReference type="PANTHER" id="PTHR43867:SF2">
    <property type="entry name" value="CELLULOSE SYNTHASE CATALYTIC SUBUNIT A [UDP-FORMING]"/>
    <property type="match status" value="1"/>
</dbReference>
<protein>
    <submittedName>
        <fullName evidence="13">Cellulose synthase/poly-beta-1,6-N-acetylglucosamine synthase-like glycosyltransferase</fullName>
    </submittedName>
</protein>
<name>A0ABS2RHT1_9ACTN</name>
<keyword evidence="4 11" id="KW-0812">Transmembrane</keyword>
<dbReference type="CDD" id="cd06421">
    <property type="entry name" value="CESA_CelA_like"/>
    <property type="match status" value="1"/>
</dbReference>
<comment type="caution">
    <text evidence="13">The sequence shown here is derived from an EMBL/GenBank/DDBJ whole genome shotgun (WGS) entry which is preliminary data.</text>
</comment>
<evidence type="ECO:0000256" key="1">
    <source>
        <dbReference type="ARBA" id="ARBA00004141"/>
    </source>
</evidence>
<feature type="compositionally biased region" description="Polar residues" evidence="10">
    <location>
        <begin position="869"/>
        <end position="879"/>
    </location>
</feature>
<reference evidence="13 14" key="1">
    <citation type="submission" date="2021-01" db="EMBL/GenBank/DDBJ databases">
        <title>Sequencing the genomes of 1000 actinobacteria strains.</title>
        <authorList>
            <person name="Klenk H.-P."/>
        </authorList>
    </citation>
    <scope>NUCLEOTIDE SEQUENCE [LARGE SCALE GENOMIC DNA]</scope>
    <source>
        <strain evidence="13 14">DSM 18662</strain>
    </source>
</reference>
<dbReference type="EMBL" id="JAFBCF010000001">
    <property type="protein sequence ID" value="MBM7798564.1"/>
    <property type="molecule type" value="Genomic_DNA"/>
</dbReference>
<dbReference type="SUPFAM" id="SSF51445">
    <property type="entry name" value="(Trans)glycosidases"/>
    <property type="match status" value="1"/>
</dbReference>
<evidence type="ECO:0000256" key="10">
    <source>
        <dbReference type="SAM" id="MobiDB-lite"/>
    </source>
</evidence>
<evidence type="ECO:0000259" key="12">
    <source>
        <dbReference type="PROSITE" id="PS51764"/>
    </source>
</evidence>
<keyword evidence="14" id="KW-1185">Reference proteome</keyword>
<dbReference type="InterPro" id="IPR022790">
    <property type="entry name" value="GH26_dom"/>
</dbReference>
<feature type="transmembrane region" description="Helical" evidence="11">
    <location>
        <begin position="73"/>
        <end position="98"/>
    </location>
</feature>
<evidence type="ECO:0000256" key="7">
    <source>
        <dbReference type="ARBA" id="ARBA00023136"/>
    </source>
</evidence>
<evidence type="ECO:0000256" key="8">
    <source>
        <dbReference type="ARBA" id="ARBA00023295"/>
    </source>
</evidence>
<feature type="transmembrane region" description="Helical" evidence="11">
    <location>
        <begin position="43"/>
        <end position="61"/>
    </location>
</feature>
<keyword evidence="2" id="KW-0328">Glycosyltransferase</keyword>
<organism evidence="13 14">
    <name type="scientific">Microlunatus panaciterrae</name>
    <dbReference type="NCBI Taxonomy" id="400768"/>
    <lineage>
        <taxon>Bacteria</taxon>
        <taxon>Bacillati</taxon>
        <taxon>Actinomycetota</taxon>
        <taxon>Actinomycetes</taxon>
        <taxon>Propionibacteriales</taxon>
        <taxon>Propionibacteriaceae</taxon>
        <taxon>Microlunatus</taxon>
    </lineage>
</organism>
<sequence length="879" mass="93826">MVMAVCGLALAWVALKQPGPVVSVVAALAVPVVAYGLGWSRRQILVSALSLGSFVAVVDYLSWRTTVINWSAWWISLPLLIAEAFGALHAVGIAWTVWPRPEKPWQPTADATELPIFVLIPTVNEGVDVVGPTIDAALLARSAFQDRYPHASVTIVVCNDGRVANWNGWRDVERLAKSRGVVHVARQVGGGAKAGNIEHARRLLNIHGNALLVVFDADQIAEPEFLLATVPVLDDEQVAWVQTSQTYRNLDNPVARWAEHQQAIFYKILCPGKARQNSAFICGTNVVIRAAALDEIGGFPQDSVTEDFAASLRLHARWRSVFVPGVLARGLGPMDLRSYFGQQRRWAIGTLGALRTNGRQIFWPSRTGLSLEQRVQYGLAATHYLGGLKDLIFVLAPLVFLVTAIPAVSGATLGDFINHFLPYLIFSQGVLLVAANGKTSWRGLVMGFASFPVLVGSLVTVLAGRRIGFAVTAKSRAAGRQVGHVLPHLVGLGICLAVLAFSFATGRVGAAQLVSLVWVGYSLLSFSVALGLALADVRGLRLPSSGQQRPSVGQRLRVLARVLPRRRRRYALAAGTATLALLAVATVALPNLDPSAAAAFEPSAKPSELKVGLALAGDAPPSGSIALGRKWDLIGRTQQVDEPFDLAWMSSRRQEGTTPWITLVFGTGGDDLDSGLPAIVNGTHDGELRRWADQARAFGGPIYLTVLPQVDRSWAATTAVAHGGIPADVGPAWSHVRELFRSEGANNVAFVWAPADPDSDQLFAPAANQVDAVLLSLISYPGTSWADPDRAITAVQARHPGKAVLLEISAAGSDSAKATWISKAVHAAQKNGQVRALIYHQAPPDGSKDPRWPLLPGSSSARSFEAASVSGTAGTEVQR</sequence>
<dbReference type="Pfam" id="PF13641">
    <property type="entry name" value="Glyco_tranf_2_3"/>
    <property type="match status" value="1"/>
</dbReference>
<keyword evidence="3" id="KW-0808">Transferase</keyword>
<evidence type="ECO:0000256" key="11">
    <source>
        <dbReference type="SAM" id="Phobius"/>
    </source>
</evidence>
<evidence type="ECO:0000256" key="9">
    <source>
        <dbReference type="PROSITE-ProRule" id="PRU01100"/>
    </source>
</evidence>
<evidence type="ECO:0000256" key="6">
    <source>
        <dbReference type="ARBA" id="ARBA00022989"/>
    </source>
</evidence>
<feature type="transmembrane region" description="Helical" evidence="11">
    <location>
        <begin position="485"/>
        <end position="504"/>
    </location>
</feature>
<dbReference type="PANTHER" id="PTHR43867">
    <property type="entry name" value="CELLULOSE SYNTHASE CATALYTIC SUBUNIT A [UDP-FORMING]"/>
    <property type="match status" value="1"/>
</dbReference>
<feature type="transmembrane region" description="Helical" evidence="11">
    <location>
        <begin position="391"/>
        <end position="413"/>
    </location>
</feature>
<feature type="transmembrane region" description="Helical" evidence="11">
    <location>
        <begin position="570"/>
        <end position="589"/>
    </location>
</feature>
<keyword evidence="8" id="KW-0326">Glycosidase</keyword>
<accession>A0ABS2RHT1</accession>